<proteinExistence type="predicted"/>
<dbReference type="KEGG" id="apra:G3A50_02555"/>
<keyword evidence="1" id="KW-0489">Methyltransferase</keyword>
<dbReference type="RefSeq" id="WP_163073794.1">
    <property type="nucleotide sequence ID" value="NZ_CP048630.1"/>
</dbReference>
<dbReference type="InterPro" id="IPR029063">
    <property type="entry name" value="SAM-dependent_MTases_sf"/>
</dbReference>
<dbReference type="SUPFAM" id="SSF53335">
    <property type="entry name" value="S-adenosyl-L-methionine-dependent methyltransferases"/>
    <property type="match status" value="1"/>
</dbReference>
<dbReference type="GO" id="GO:0032259">
    <property type="term" value="P:methylation"/>
    <property type="evidence" value="ECO:0007669"/>
    <property type="project" value="UniProtKB-KW"/>
</dbReference>
<dbReference type="GO" id="GO:0008168">
    <property type="term" value="F:methyltransferase activity"/>
    <property type="evidence" value="ECO:0007669"/>
    <property type="project" value="UniProtKB-KW"/>
</dbReference>
<evidence type="ECO:0000313" key="1">
    <source>
        <dbReference type="EMBL" id="QIB32707.1"/>
    </source>
</evidence>
<evidence type="ECO:0000313" key="2">
    <source>
        <dbReference type="Proteomes" id="UP000464751"/>
    </source>
</evidence>
<reference evidence="1 2" key="1">
    <citation type="submission" date="2020-02" db="EMBL/GenBank/DDBJ databases">
        <authorList>
            <person name="Li G."/>
        </authorList>
    </citation>
    <scope>NUCLEOTIDE SEQUENCE [LARGE SCALE GENOMIC DNA]</scope>
    <source>
        <strain evidence="1 2">DSM 102029</strain>
    </source>
</reference>
<keyword evidence="1" id="KW-0808">Transferase</keyword>
<protein>
    <submittedName>
        <fullName evidence="1">Class I SAM-dependent methyltransferase</fullName>
    </submittedName>
</protein>
<dbReference type="AlphaFoldDB" id="A0A6P1YHD5"/>
<keyword evidence="2" id="KW-1185">Reference proteome</keyword>
<dbReference type="Proteomes" id="UP000464751">
    <property type="component" value="Chromosome"/>
</dbReference>
<gene>
    <name evidence="1" type="ORF">G3A50_02555</name>
</gene>
<name>A0A6P1YHD5_9HYPH</name>
<dbReference type="CDD" id="cd02440">
    <property type="entry name" value="AdoMet_MTases"/>
    <property type="match status" value="1"/>
</dbReference>
<sequence length="260" mass="28724">MAIKPDKVDGKYETSRFAELSYDRFRAMARDSTLSLNERMGMPDAFRDGYEDAIMADICAKLPVLGEEGRTIVDIGCGCGLLTLKIMELCAARGHRLIMVDSPEMLELVPDAPHIVKVPGAFPDCKQAIRAEAPEGADGILIYGVLQVIFGSADIFGFAADASRLLRPHGQLLFGDISNFSKTRRFLATPEGVEHHKAYMRTNEPPVVPPFPEDDARIDDSVIFALLMRLRGSGFEAYVMPQAADLPLANRREDILVVRR</sequence>
<organism evidence="1 2">
    <name type="scientific">Ancylobacter pratisalsi</name>
    <dbReference type="NCBI Taxonomy" id="1745854"/>
    <lineage>
        <taxon>Bacteria</taxon>
        <taxon>Pseudomonadati</taxon>
        <taxon>Pseudomonadota</taxon>
        <taxon>Alphaproteobacteria</taxon>
        <taxon>Hyphomicrobiales</taxon>
        <taxon>Xanthobacteraceae</taxon>
        <taxon>Ancylobacter</taxon>
    </lineage>
</organism>
<accession>A0A6P1YHD5</accession>
<dbReference type="EMBL" id="CP048630">
    <property type="protein sequence ID" value="QIB32707.1"/>
    <property type="molecule type" value="Genomic_DNA"/>
</dbReference>
<dbReference type="Gene3D" id="3.40.50.150">
    <property type="entry name" value="Vaccinia Virus protein VP39"/>
    <property type="match status" value="1"/>
</dbReference>